<dbReference type="Pfam" id="PF02798">
    <property type="entry name" value="GST_N"/>
    <property type="match status" value="1"/>
</dbReference>
<dbReference type="PROSITE" id="PS50404">
    <property type="entry name" value="GST_NTER"/>
    <property type="match status" value="1"/>
</dbReference>
<dbReference type="InterPro" id="IPR004045">
    <property type="entry name" value="Glutathione_S-Trfase_N"/>
</dbReference>
<dbReference type="PROSITE" id="PS50405">
    <property type="entry name" value="GST_CTER"/>
    <property type="match status" value="1"/>
</dbReference>
<dbReference type="Gene3D" id="3.40.30.10">
    <property type="entry name" value="Glutaredoxin"/>
    <property type="match status" value="1"/>
</dbReference>
<dbReference type="InterPro" id="IPR050213">
    <property type="entry name" value="GST_superfamily"/>
</dbReference>
<dbReference type="PANTHER" id="PTHR11571:SF252">
    <property type="entry name" value="GLUTATHIONE S-TRANSFERASE"/>
    <property type="match status" value="1"/>
</dbReference>
<dbReference type="InterPro" id="IPR036282">
    <property type="entry name" value="Glutathione-S-Trfase_C_sf"/>
</dbReference>
<dbReference type="SUPFAM" id="SSF52833">
    <property type="entry name" value="Thioredoxin-like"/>
    <property type="match status" value="1"/>
</dbReference>
<organism evidence="3 4">
    <name type="scientific">Pseudoalteromonas fenneropenaei</name>
    <dbReference type="NCBI Taxonomy" id="1737459"/>
    <lineage>
        <taxon>Bacteria</taxon>
        <taxon>Pseudomonadati</taxon>
        <taxon>Pseudomonadota</taxon>
        <taxon>Gammaproteobacteria</taxon>
        <taxon>Alteromonadales</taxon>
        <taxon>Pseudoalteromonadaceae</taxon>
        <taxon>Pseudoalteromonas</taxon>
    </lineage>
</organism>
<dbReference type="SUPFAM" id="SSF47616">
    <property type="entry name" value="GST C-terminal domain-like"/>
    <property type="match status" value="1"/>
</dbReference>
<dbReference type="SFLD" id="SFLDG01205">
    <property type="entry name" value="AMPS.1"/>
    <property type="match status" value="1"/>
</dbReference>
<dbReference type="PANTHER" id="PTHR11571">
    <property type="entry name" value="GLUTATHIONE S-TRANSFERASE"/>
    <property type="match status" value="1"/>
</dbReference>
<dbReference type="Pfam" id="PF14497">
    <property type="entry name" value="GST_C_3"/>
    <property type="match status" value="1"/>
</dbReference>
<dbReference type="InterPro" id="IPR010987">
    <property type="entry name" value="Glutathione-S-Trfase_C-like"/>
</dbReference>
<sequence>MANYKVTYFDVNGGRAEPIRLALFIGGIAFEDERFGYAEFPEVKKRMPLAQVPVLTLDGQQITQSSAILRYVGRLAELYPQDAYQALLCDEIIDSIEDVTGRIVMTFGLQGDALKEARGKLVDNYLLPHLQWLTQKLEGKTFFVEERLTIADLKTLAHLSWLNSGLLDHIDKTLVAEHAPVVQQYVMRLQQHPQIVKYYQQRA</sequence>
<dbReference type="Proteomes" id="UP001595453">
    <property type="component" value="Unassembled WGS sequence"/>
</dbReference>
<feature type="domain" description="GST N-terminal" evidence="1">
    <location>
        <begin position="2"/>
        <end position="80"/>
    </location>
</feature>
<dbReference type="CDD" id="cd03039">
    <property type="entry name" value="GST_N_Sigma_like"/>
    <property type="match status" value="1"/>
</dbReference>
<dbReference type="InterPro" id="IPR004046">
    <property type="entry name" value="GST_C"/>
</dbReference>
<keyword evidence="4" id="KW-1185">Reference proteome</keyword>
<evidence type="ECO:0000259" key="2">
    <source>
        <dbReference type="PROSITE" id="PS50405"/>
    </source>
</evidence>
<feature type="domain" description="GST C-terminal" evidence="2">
    <location>
        <begin position="82"/>
        <end position="203"/>
    </location>
</feature>
<dbReference type="SFLD" id="SFLDG00363">
    <property type="entry name" value="AMPS_(cytGST):_Alpha-__Mu-__Pi"/>
    <property type="match status" value="1"/>
</dbReference>
<comment type="caution">
    <text evidence="3">The sequence shown here is derived from an EMBL/GenBank/DDBJ whole genome shotgun (WGS) entry which is preliminary data.</text>
</comment>
<evidence type="ECO:0000313" key="3">
    <source>
        <dbReference type="EMBL" id="MFC3033391.1"/>
    </source>
</evidence>
<accession>A0ABV7CLI4</accession>
<evidence type="ECO:0000313" key="4">
    <source>
        <dbReference type="Proteomes" id="UP001595453"/>
    </source>
</evidence>
<dbReference type="InterPro" id="IPR036249">
    <property type="entry name" value="Thioredoxin-like_sf"/>
</dbReference>
<dbReference type="Gene3D" id="1.20.1050.10">
    <property type="match status" value="1"/>
</dbReference>
<reference evidence="4" key="1">
    <citation type="journal article" date="2019" name="Int. J. Syst. Evol. Microbiol.">
        <title>The Global Catalogue of Microorganisms (GCM) 10K type strain sequencing project: providing services to taxonomists for standard genome sequencing and annotation.</title>
        <authorList>
            <consortium name="The Broad Institute Genomics Platform"/>
            <consortium name="The Broad Institute Genome Sequencing Center for Infectious Disease"/>
            <person name="Wu L."/>
            <person name="Ma J."/>
        </authorList>
    </citation>
    <scope>NUCLEOTIDE SEQUENCE [LARGE SCALE GENOMIC DNA]</scope>
    <source>
        <strain evidence="4">KCTC 42730</strain>
    </source>
</reference>
<protein>
    <submittedName>
        <fullName evidence="3">Glutathione S-transferase family protein</fullName>
    </submittedName>
</protein>
<gene>
    <name evidence="3" type="ORF">ACFOEE_12760</name>
</gene>
<dbReference type="EMBL" id="JBHRSD010000022">
    <property type="protein sequence ID" value="MFC3033391.1"/>
    <property type="molecule type" value="Genomic_DNA"/>
</dbReference>
<proteinExistence type="predicted"/>
<dbReference type="InterPro" id="IPR040079">
    <property type="entry name" value="Glutathione_S-Trfase"/>
</dbReference>
<dbReference type="RefSeq" id="WP_377124829.1">
    <property type="nucleotide sequence ID" value="NZ_JBHRSD010000022.1"/>
</dbReference>
<dbReference type="SFLD" id="SFLDS00019">
    <property type="entry name" value="Glutathione_Transferase_(cytos"/>
    <property type="match status" value="1"/>
</dbReference>
<name>A0ABV7CLI4_9GAMM</name>
<evidence type="ECO:0000259" key="1">
    <source>
        <dbReference type="PROSITE" id="PS50404"/>
    </source>
</evidence>